<evidence type="ECO:0000313" key="2">
    <source>
        <dbReference type="Proteomes" id="UP001209681"/>
    </source>
</evidence>
<dbReference type="Proteomes" id="UP001209681">
    <property type="component" value="Unassembled WGS sequence"/>
</dbReference>
<dbReference type="Gene3D" id="1.25.40.10">
    <property type="entry name" value="Tetratricopeptide repeat domain"/>
    <property type="match status" value="1"/>
</dbReference>
<dbReference type="SUPFAM" id="SSF48452">
    <property type="entry name" value="TPR-like"/>
    <property type="match status" value="1"/>
</dbReference>
<dbReference type="RefSeq" id="WP_265424606.1">
    <property type="nucleotide sequence ID" value="NZ_JAPFPW010000006.1"/>
</dbReference>
<evidence type="ECO:0000313" key="1">
    <source>
        <dbReference type="EMBL" id="MCW7753738.1"/>
    </source>
</evidence>
<gene>
    <name evidence="1" type="ORF">OOT00_07045</name>
</gene>
<proteinExistence type="predicted"/>
<protein>
    <recommendedName>
        <fullName evidence="3">Tetratricopeptide repeat protein</fullName>
    </recommendedName>
</protein>
<dbReference type="PROSITE" id="PS51257">
    <property type="entry name" value="PROKAR_LIPOPROTEIN"/>
    <property type="match status" value="1"/>
</dbReference>
<dbReference type="InterPro" id="IPR011990">
    <property type="entry name" value="TPR-like_helical_dom_sf"/>
</dbReference>
<name>A0ABT3N8F2_9BACT</name>
<evidence type="ECO:0008006" key="3">
    <source>
        <dbReference type="Google" id="ProtNLM"/>
    </source>
</evidence>
<reference evidence="1 2" key="1">
    <citation type="submission" date="2022-11" db="EMBL/GenBank/DDBJ databases">
        <title>Desulfobotulus tamanensis H1 sp. nov. - anaerobic, alkaliphilic, sulphate reducing bacterium isolated from terrestrial mud volcano.</title>
        <authorList>
            <person name="Frolova A."/>
            <person name="Merkel A.Y."/>
            <person name="Slobodkin A.I."/>
        </authorList>
    </citation>
    <scope>NUCLEOTIDE SEQUENCE [LARGE SCALE GENOMIC DNA]</scope>
    <source>
        <strain evidence="1 2">H1</strain>
    </source>
</reference>
<organism evidence="1 2">
    <name type="scientific">Desulfobotulus pelophilus</name>
    <dbReference type="NCBI Taxonomy" id="2823377"/>
    <lineage>
        <taxon>Bacteria</taxon>
        <taxon>Pseudomonadati</taxon>
        <taxon>Thermodesulfobacteriota</taxon>
        <taxon>Desulfobacteria</taxon>
        <taxon>Desulfobacterales</taxon>
        <taxon>Desulfobacteraceae</taxon>
        <taxon>Desulfobotulus</taxon>
    </lineage>
</organism>
<accession>A0ABT3N8F2</accession>
<comment type="caution">
    <text evidence="1">The sequence shown here is derived from an EMBL/GenBank/DDBJ whole genome shotgun (WGS) entry which is preliminary data.</text>
</comment>
<dbReference type="EMBL" id="JAPFPW010000006">
    <property type="protein sequence ID" value="MCW7753738.1"/>
    <property type="molecule type" value="Genomic_DNA"/>
</dbReference>
<sequence>MPTRLKRTSQQVLCFFLGALLLLITGCASYSKKIDEATLAFRDGDYPTAEQKIQEVLKAERNSLLRHMELGTIRHEQGDYRASNEFFEQAYHMAEGYYGTSIRELMTRASTNAGMLPYKSEVFEKIYIHYYKMLNYIYMAQSDISPEEKYQLLDAVRIEGRRAQIILDDHVFRTGTYEEAEEEKEKLLNQLMGFFAKLNGEVINPRELTFRDNAFMHYIMAVMYEKYGELDNARISYERAANIYDKGYVKQYGLSPAMVDQARFDAARILKIQRDQRWQRVGMNIRSQDLKRQLNEYRAGQNADLLVIQEVDLTSSKGELNLIMTLNSETNLLEIKPLLIGSREEQIYQLSWFYYLYAPKGIINAIQRIQQESYYNPNEVRPKTINMTPLRSVMEEIPGLIQALETGVRLAVPLFYYDDPPFTSHLEIDGKKIGPMLDADSIAGLNMANTLVRAQGELTQAMAVEALRLSSCLLTGMPSYACSLTAAATCMADTRSWLTLPHTIRIQRVALPEGSYQIQIVNRNNGWLHRDESRTDLHSGEIRIIRKRSVYKP</sequence>
<keyword evidence="2" id="KW-1185">Reference proteome</keyword>